<dbReference type="GO" id="GO:0003677">
    <property type="term" value="F:DNA binding"/>
    <property type="evidence" value="ECO:0007669"/>
    <property type="project" value="InterPro"/>
</dbReference>
<evidence type="ECO:0000313" key="3">
    <source>
        <dbReference type="EMBL" id="QIN82502.1"/>
    </source>
</evidence>
<evidence type="ECO:0000256" key="1">
    <source>
        <dbReference type="SAM" id="MobiDB-lite"/>
    </source>
</evidence>
<sequence length="203" mass="22773">MFLSPYRNPHRPPDATTRKSVLQTISHGVAYLAHAGPVQVPGERVAGQVLCLVLASEDEVVQAHTRKLFPDTRVIVRVGILQVEGDYHLVTHALSSLCLLSQLHSTRTRPPTKRETIRRATPATKEGGHNHEPSYTNGGENMTINLPTPMYTVSEAAKLIGCYRTHVYKIVHRGDLEATTDDTGQLRVSREELYRYLKQREED</sequence>
<keyword evidence="4" id="KW-1185">Reference proteome</keyword>
<gene>
    <name evidence="3" type="ORF">GBA63_07475</name>
</gene>
<dbReference type="Pfam" id="PF12728">
    <property type="entry name" value="HTH_17"/>
    <property type="match status" value="1"/>
</dbReference>
<protein>
    <submittedName>
        <fullName evidence="3">Helix-turn-helix domain-containing protein</fullName>
    </submittedName>
</protein>
<reference evidence="3 4" key="1">
    <citation type="submission" date="2019-10" db="EMBL/GenBank/DDBJ databases">
        <title>Rubrobacter sp nov SCSIO 52090 isolated from a deep-sea sediment in the South China Sea.</title>
        <authorList>
            <person name="Chen R.W."/>
        </authorList>
    </citation>
    <scope>NUCLEOTIDE SEQUENCE [LARGE SCALE GENOMIC DNA]</scope>
    <source>
        <strain evidence="3 4">SCSIO 52909</strain>
    </source>
</reference>
<evidence type="ECO:0000313" key="4">
    <source>
        <dbReference type="Proteomes" id="UP000501452"/>
    </source>
</evidence>
<dbReference type="KEGG" id="rub:GBA63_07475"/>
<dbReference type="AlphaFoldDB" id="A0A6G8Q7U0"/>
<organism evidence="3 4">
    <name type="scientific">Rubrobacter tropicus</name>
    <dbReference type="NCBI Taxonomy" id="2653851"/>
    <lineage>
        <taxon>Bacteria</taxon>
        <taxon>Bacillati</taxon>
        <taxon>Actinomycetota</taxon>
        <taxon>Rubrobacteria</taxon>
        <taxon>Rubrobacterales</taxon>
        <taxon>Rubrobacteraceae</taxon>
        <taxon>Rubrobacter</taxon>
    </lineage>
</organism>
<feature type="region of interest" description="Disordered" evidence="1">
    <location>
        <begin position="108"/>
        <end position="141"/>
    </location>
</feature>
<dbReference type="NCBIfam" id="TIGR01764">
    <property type="entry name" value="excise"/>
    <property type="match status" value="1"/>
</dbReference>
<dbReference type="Proteomes" id="UP000501452">
    <property type="component" value="Chromosome"/>
</dbReference>
<dbReference type="InterPro" id="IPR010093">
    <property type="entry name" value="SinI_DNA-bd"/>
</dbReference>
<accession>A0A6G8Q7U0</accession>
<proteinExistence type="predicted"/>
<dbReference type="EMBL" id="CP045119">
    <property type="protein sequence ID" value="QIN82502.1"/>
    <property type="molecule type" value="Genomic_DNA"/>
</dbReference>
<dbReference type="InterPro" id="IPR041657">
    <property type="entry name" value="HTH_17"/>
</dbReference>
<feature type="domain" description="Helix-turn-helix" evidence="2">
    <location>
        <begin position="150"/>
        <end position="200"/>
    </location>
</feature>
<evidence type="ECO:0000259" key="2">
    <source>
        <dbReference type="Pfam" id="PF12728"/>
    </source>
</evidence>
<name>A0A6G8Q7U0_9ACTN</name>